<proteinExistence type="inferred from homology"/>
<comment type="catalytic activity">
    <reaction evidence="9">
        <text>(S)-2,3,4,5-tetrahydrodipicolinate + NAD(+) + H2O = (2S,4S)-4-hydroxy-2,3,4,5-tetrahydrodipicolinate + NADH + H(+)</text>
        <dbReference type="Rhea" id="RHEA:35323"/>
        <dbReference type="ChEBI" id="CHEBI:15377"/>
        <dbReference type="ChEBI" id="CHEBI:15378"/>
        <dbReference type="ChEBI" id="CHEBI:16845"/>
        <dbReference type="ChEBI" id="CHEBI:57540"/>
        <dbReference type="ChEBI" id="CHEBI:57945"/>
        <dbReference type="ChEBI" id="CHEBI:67139"/>
        <dbReference type="EC" id="1.17.1.8"/>
    </reaction>
</comment>
<dbReference type="GO" id="GO:0016726">
    <property type="term" value="F:oxidoreductase activity, acting on CH or CH2 groups, NAD or NADP as acceptor"/>
    <property type="evidence" value="ECO:0007669"/>
    <property type="project" value="UniProtKB-UniRule"/>
</dbReference>
<accession>A0A7X2N5L7</accession>
<dbReference type="PIRSF" id="PIRSF000161">
    <property type="entry name" value="DHPR"/>
    <property type="match status" value="1"/>
</dbReference>
<reference evidence="13 14" key="1">
    <citation type="submission" date="2019-08" db="EMBL/GenBank/DDBJ databases">
        <title>In-depth cultivation of the pig gut microbiome towards novel bacterial diversity and tailored functional studies.</title>
        <authorList>
            <person name="Wylensek D."/>
            <person name="Hitch T.C.A."/>
            <person name="Clavel T."/>
        </authorList>
    </citation>
    <scope>NUCLEOTIDE SEQUENCE [LARGE SCALE GENOMIC DNA]</scope>
    <source>
        <strain evidence="13 14">LKV-178-WT-2G</strain>
    </source>
</reference>
<name>A0A7X2N5L7_9FIRM</name>
<dbReference type="SUPFAM" id="SSF51735">
    <property type="entry name" value="NAD(P)-binding Rossmann-fold domains"/>
    <property type="match status" value="1"/>
</dbReference>
<keyword evidence="6 9" id="KW-0560">Oxidoreductase</keyword>
<evidence type="ECO:0000256" key="9">
    <source>
        <dbReference type="HAMAP-Rule" id="MF_00102"/>
    </source>
</evidence>
<feature type="binding site" evidence="9">
    <location>
        <begin position="72"/>
        <end position="74"/>
    </location>
    <ligand>
        <name>NAD(+)</name>
        <dbReference type="ChEBI" id="CHEBI:57540"/>
    </ligand>
</feature>
<keyword evidence="3 9" id="KW-0028">Amino-acid biosynthesis</keyword>
<comment type="caution">
    <text evidence="13">The sequence shown here is derived from an EMBL/GenBank/DDBJ whole genome shotgun (WGS) entry which is preliminary data.</text>
</comment>
<comment type="subcellular location">
    <subcellularLocation>
        <location evidence="9">Cytoplasm</location>
    </subcellularLocation>
</comment>
<dbReference type="InterPro" id="IPR000846">
    <property type="entry name" value="DapB_N"/>
</dbReference>
<feature type="active site" description="Proton donor/acceptor" evidence="9">
    <location>
        <position position="129"/>
    </location>
</feature>
<dbReference type="HAMAP" id="MF_00102">
    <property type="entry name" value="DapB"/>
    <property type="match status" value="1"/>
</dbReference>
<comment type="caution">
    <text evidence="9">Was originally thought to be a dihydrodipicolinate reductase (DHDPR), catalyzing the conversion of dihydrodipicolinate to tetrahydrodipicolinate. However, it was shown in E.coli that the substrate of the enzymatic reaction is not dihydrodipicolinate (DHDP) but in fact (2S,4S)-4-hydroxy-2,3,4,5-tetrahydrodipicolinic acid (HTPA), the product released by the DapA-catalyzed reaction.</text>
</comment>
<evidence type="ECO:0000256" key="4">
    <source>
        <dbReference type="ARBA" id="ARBA00022857"/>
    </source>
</evidence>
<comment type="subunit">
    <text evidence="9">Homotetramer.</text>
</comment>
<dbReference type="GO" id="GO:0051287">
    <property type="term" value="F:NAD binding"/>
    <property type="evidence" value="ECO:0007669"/>
    <property type="project" value="UniProtKB-UniRule"/>
</dbReference>
<dbReference type="SUPFAM" id="SSF55347">
    <property type="entry name" value="Glyceraldehyde-3-phosphate dehydrogenase-like, C-terminal domain"/>
    <property type="match status" value="1"/>
</dbReference>
<evidence type="ECO:0000256" key="5">
    <source>
        <dbReference type="ARBA" id="ARBA00022915"/>
    </source>
</evidence>
<dbReference type="CDD" id="cd02274">
    <property type="entry name" value="DHDPR_N"/>
    <property type="match status" value="1"/>
</dbReference>
<feature type="binding site" evidence="9">
    <location>
        <begin position="96"/>
        <end position="99"/>
    </location>
    <ligand>
        <name>NAD(+)</name>
        <dbReference type="ChEBI" id="CHEBI:57540"/>
    </ligand>
</feature>
<feature type="active site" description="Proton donor" evidence="9">
    <location>
        <position position="133"/>
    </location>
</feature>
<evidence type="ECO:0000256" key="6">
    <source>
        <dbReference type="ARBA" id="ARBA00023002"/>
    </source>
</evidence>
<dbReference type="GO" id="GO:0050661">
    <property type="term" value="F:NADP binding"/>
    <property type="evidence" value="ECO:0007669"/>
    <property type="project" value="UniProtKB-UniRule"/>
</dbReference>
<dbReference type="UniPathway" id="UPA00034">
    <property type="reaction ID" value="UER00018"/>
</dbReference>
<dbReference type="PANTHER" id="PTHR20836">
    <property type="entry name" value="DIHYDRODIPICOLINATE REDUCTASE"/>
    <property type="match status" value="1"/>
</dbReference>
<gene>
    <name evidence="9" type="primary">dapB</name>
    <name evidence="13" type="ORF">FYJ50_10185</name>
</gene>
<keyword evidence="8 9" id="KW-0457">Lysine biosynthesis</keyword>
<evidence type="ECO:0000256" key="10">
    <source>
        <dbReference type="NCBIfam" id="TIGR00036"/>
    </source>
</evidence>
<comment type="pathway">
    <text evidence="9">Amino-acid biosynthesis; L-lysine biosynthesis via DAP pathway; (S)-tetrahydrodipicolinate from L-aspartate: step 4/4.</text>
</comment>
<dbReference type="InterPro" id="IPR023940">
    <property type="entry name" value="DHDPR_bac"/>
</dbReference>
<feature type="binding site" evidence="9">
    <location>
        <position position="34"/>
    </location>
    <ligand>
        <name>NAD(+)</name>
        <dbReference type="ChEBI" id="CHEBI:57540"/>
    </ligand>
</feature>
<dbReference type="NCBIfam" id="TIGR00036">
    <property type="entry name" value="dapB"/>
    <property type="match status" value="1"/>
</dbReference>
<evidence type="ECO:0000256" key="8">
    <source>
        <dbReference type="ARBA" id="ARBA00023154"/>
    </source>
</evidence>
<dbReference type="Proteomes" id="UP000470082">
    <property type="component" value="Unassembled WGS sequence"/>
</dbReference>
<dbReference type="RefSeq" id="WP_154461640.1">
    <property type="nucleotide sequence ID" value="NZ_VUMM01000035.1"/>
</dbReference>
<keyword evidence="14" id="KW-1185">Reference proteome</keyword>
<evidence type="ECO:0000313" key="14">
    <source>
        <dbReference type="Proteomes" id="UP000470082"/>
    </source>
</evidence>
<feature type="binding site" evidence="9">
    <location>
        <begin position="139"/>
        <end position="140"/>
    </location>
    <ligand>
        <name>(S)-2,3,4,5-tetrahydrodipicolinate</name>
        <dbReference type="ChEBI" id="CHEBI:16845"/>
    </ligand>
</feature>
<evidence type="ECO:0000256" key="7">
    <source>
        <dbReference type="ARBA" id="ARBA00023027"/>
    </source>
</evidence>
<keyword evidence="4 9" id="KW-0521">NADP</keyword>
<dbReference type="EMBL" id="VUMM01000035">
    <property type="protein sequence ID" value="MSS02438.1"/>
    <property type="molecule type" value="Genomic_DNA"/>
</dbReference>
<keyword evidence="5 9" id="KW-0220">Diaminopimelate biosynthesis</keyword>
<evidence type="ECO:0000259" key="12">
    <source>
        <dbReference type="Pfam" id="PF05173"/>
    </source>
</evidence>
<feature type="domain" description="Dihydrodipicolinate reductase C-terminal" evidence="12">
    <location>
        <begin position="102"/>
        <end position="233"/>
    </location>
</feature>
<dbReference type="PANTHER" id="PTHR20836:SF7">
    <property type="entry name" value="4-HYDROXY-TETRAHYDRODIPICOLINATE REDUCTASE"/>
    <property type="match status" value="1"/>
</dbReference>
<evidence type="ECO:0000256" key="2">
    <source>
        <dbReference type="ARBA" id="ARBA00022490"/>
    </source>
</evidence>
<dbReference type="Pfam" id="PF01113">
    <property type="entry name" value="DapB_N"/>
    <property type="match status" value="1"/>
</dbReference>
<protein>
    <recommendedName>
        <fullName evidence="9 10">4-hydroxy-tetrahydrodipicolinate reductase</fullName>
        <shortName evidence="9">HTPA reductase</shortName>
        <ecNumber evidence="9 10">1.17.1.8</ecNumber>
    </recommendedName>
</protein>
<dbReference type="InterPro" id="IPR036291">
    <property type="entry name" value="NAD(P)-bd_dom_sf"/>
</dbReference>
<evidence type="ECO:0000256" key="1">
    <source>
        <dbReference type="ARBA" id="ARBA00006642"/>
    </source>
</evidence>
<feature type="domain" description="Dihydrodipicolinate reductase N-terminal" evidence="11">
    <location>
        <begin position="1"/>
        <end position="99"/>
    </location>
</feature>
<sequence length="235" mass="26183">MKILVIGKGRMGSLIETTALSHGHEVIGKVDIFDSDQILNTSCDVVIDFSHRDNVKWVCEYCKEKNASLVMGTTGLEEEHMESLHALSKTNAVFFSYNYSYGVAVMRKALELVTPLLEKDFDIEMVEKHHNQKADAPSGTAMMLLDTLDPEKEYKHVFGRQGMVGKRQKEIGISAIRGGSVAGEHTVFYFGQDETISISHNATSRQIFVNGAIKAAEFIVNQEPGFYSMDDLLNQ</sequence>
<comment type="catalytic activity">
    <reaction evidence="9">
        <text>(S)-2,3,4,5-tetrahydrodipicolinate + NADP(+) + H2O = (2S,4S)-4-hydroxy-2,3,4,5-tetrahydrodipicolinate + NADPH + H(+)</text>
        <dbReference type="Rhea" id="RHEA:35331"/>
        <dbReference type="ChEBI" id="CHEBI:15377"/>
        <dbReference type="ChEBI" id="CHEBI:15378"/>
        <dbReference type="ChEBI" id="CHEBI:16845"/>
        <dbReference type="ChEBI" id="CHEBI:57783"/>
        <dbReference type="ChEBI" id="CHEBI:58349"/>
        <dbReference type="ChEBI" id="CHEBI:67139"/>
        <dbReference type="EC" id="1.17.1.8"/>
    </reaction>
</comment>
<dbReference type="GO" id="GO:0009089">
    <property type="term" value="P:lysine biosynthetic process via diaminopimelate"/>
    <property type="evidence" value="ECO:0007669"/>
    <property type="project" value="UniProtKB-UniRule"/>
</dbReference>
<keyword evidence="7 9" id="KW-0520">NAD</keyword>
<dbReference type="AlphaFoldDB" id="A0A7X2N5L7"/>
<dbReference type="Pfam" id="PF05173">
    <property type="entry name" value="DapB_C"/>
    <property type="match status" value="1"/>
</dbReference>
<evidence type="ECO:0000259" key="11">
    <source>
        <dbReference type="Pfam" id="PF01113"/>
    </source>
</evidence>
<evidence type="ECO:0000256" key="3">
    <source>
        <dbReference type="ARBA" id="ARBA00022605"/>
    </source>
</evidence>
<organism evidence="13 14">
    <name type="scientific">Floccifex porci</name>
    <dbReference type="NCBI Taxonomy" id="2606629"/>
    <lineage>
        <taxon>Bacteria</taxon>
        <taxon>Bacillati</taxon>
        <taxon>Bacillota</taxon>
        <taxon>Erysipelotrichia</taxon>
        <taxon>Erysipelotrichales</taxon>
        <taxon>Erysipelotrichaceae</taxon>
        <taxon>Floccifex</taxon>
    </lineage>
</organism>
<comment type="function">
    <text evidence="9">Catalyzes the conversion of 4-hydroxy-tetrahydrodipicolinate (HTPA) to tetrahydrodipicolinate.</text>
</comment>
<evidence type="ECO:0000313" key="13">
    <source>
        <dbReference type="EMBL" id="MSS02438.1"/>
    </source>
</evidence>
<dbReference type="GO" id="GO:0008839">
    <property type="term" value="F:4-hydroxy-tetrahydrodipicolinate reductase"/>
    <property type="evidence" value="ECO:0007669"/>
    <property type="project" value="UniProtKB-UniRule"/>
</dbReference>
<comment type="similarity">
    <text evidence="1 9">Belongs to the DapB family.</text>
</comment>
<dbReference type="Gene3D" id="3.40.50.720">
    <property type="entry name" value="NAD(P)-binding Rossmann-like Domain"/>
    <property type="match status" value="1"/>
</dbReference>
<keyword evidence="2 9" id="KW-0963">Cytoplasm</keyword>
<comment type="caution">
    <text evidence="9">Lacks conserved residue(s) required for the propagation of feature annotation.</text>
</comment>
<dbReference type="EC" id="1.17.1.8" evidence="9 10"/>
<dbReference type="GO" id="GO:0005829">
    <property type="term" value="C:cytosol"/>
    <property type="evidence" value="ECO:0007669"/>
    <property type="project" value="TreeGrafter"/>
</dbReference>
<dbReference type="GO" id="GO:0019877">
    <property type="term" value="P:diaminopimelate biosynthetic process"/>
    <property type="evidence" value="ECO:0007669"/>
    <property type="project" value="UniProtKB-UniRule"/>
</dbReference>
<dbReference type="InterPro" id="IPR022663">
    <property type="entry name" value="DapB_C"/>
</dbReference>
<feature type="binding site" evidence="9">
    <location>
        <position position="130"/>
    </location>
    <ligand>
        <name>(S)-2,3,4,5-tetrahydrodipicolinate</name>
        <dbReference type="ChEBI" id="CHEBI:16845"/>
    </ligand>
</feature>
<dbReference type="Gene3D" id="3.30.360.10">
    <property type="entry name" value="Dihydrodipicolinate Reductase, domain 2"/>
    <property type="match status" value="1"/>
</dbReference>